<reference evidence="1" key="1">
    <citation type="submission" date="2021-06" db="EMBL/GenBank/DDBJ databases">
        <authorList>
            <person name="Criscuolo A."/>
        </authorList>
    </citation>
    <scope>NUCLEOTIDE SEQUENCE</scope>
    <source>
        <strain evidence="1">CIP111803</strain>
    </source>
</reference>
<protein>
    <submittedName>
        <fullName evidence="1">Uncharacterized protein</fullName>
    </submittedName>
</protein>
<name>A0A916K1V3_9MICO</name>
<evidence type="ECO:0000313" key="1">
    <source>
        <dbReference type="EMBL" id="CAG7618475.1"/>
    </source>
</evidence>
<dbReference type="RefSeq" id="WP_218116138.1">
    <property type="nucleotide sequence ID" value="NZ_CAJVAP010000030.1"/>
</dbReference>
<comment type="caution">
    <text evidence="1">The sequence shown here is derived from an EMBL/GenBank/DDBJ whole genome shotgun (WGS) entry which is preliminary data.</text>
</comment>
<accession>A0A916K1V3</accession>
<gene>
    <name evidence="1" type="ORF">LEUCIP111803_02207</name>
</gene>
<proteinExistence type="predicted"/>
<dbReference type="EMBL" id="CAJVAP010000030">
    <property type="protein sequence ID" value="CAG7618475.1"/>
    <property type="molecule type" value="Genomic_DNA"/>
</dbReference>
<organism evidence="1 2">
    <name type="scientific">Leucobacter soli</name>
    <dbReference type="NCBI Taxonomy" id="2812850"/>
    <lineage>
        <taxon>Bacteria</taxon>
        <taxon>Bacillati</taxon>
        <taxon>Actinomycetota</taxon>
        <taxon>Actinomycetes</taxon>
        <taxon>Micrococcales</taxon>
        <taxon>Microbacteriaceae</taxon>
        <taxon>Leucobacter</taxon>
    </lineage>
</organism>
<dbReference type="AlphaFoldDB" id="A0A916K1V3"/>
<sequence length="124" mass="13579">MTDTIASSNPATADVHPRLIMDWQPARPARTVVHELLYDPTPAVSLADPGPRRGVLRYFFETASQADACWAMHAEKAVLTLTAAISDHTETLRYVVAGGDLVQRLDPESALRTIIEVPYLEVPA</sequence>
<evidence type="ECO:0000313" key="2">
    <source>
        <dbReference type="Proteomes" id="UP000693892"/>
    </source>
</evidence>
<dbReference type="Proteomes" id="UP000693892">
    <property type="component" value="Unassembled WGS sequence"/>
</dbReference>
<keyword evidence="2" id="KW-1185">Reference proteome</keyword>